<dbReference type="NCBIfam" id="NF002531">
    <property type="entry name" value="PRK02001.1"/>
    <property type="match status" value="1"/>
</dbReference>
<protein>
    <recommendedName>
        <fullName evidence="3">Ribosome maturation factor RimP</fullName>
    </recommendedName>
</protein>
<comment type="function">
    <text evidence="3">Required for maturation of 30S ribosomal subunits.</text>
</comment>
<dbReference type="STRING" id="984262.SGRA_1128"/>
<evidence type="ECO:0000256" key="2">
    <source>
        <dbReference type="ARBA" id="ARBA00022517"/>
    </source>
</evidence>
<reference evidence="6 7" key="1">
    <citation type="journal article" date="2012" name="Stand. Genomic Sci.">
        <title>Complete genome sequencing and analysis of Saprospira grandis str. Lewin, a predatory marine bacterium.</title>
        <authorList>
            <person name="Saw J.H."/>
            <person name="Yuryev A."/>
            <person name="Kanbe M."/>
            <person name="Hou S."/>
            <person name="Young A.G."/>
            <person name="Aizawa S."/>
            <person name="Alam M."/>
        </authorList>
    </citation>
    <scope>NUCLEOTIDE SEQUENCE [LARGE SCALE GENOMIC DNA]</scope>
    <source>
        <strain evidence="6 7">Lewin</strain>
    </source>
</reference>
<evidence type="ECO:0000256" key="1">
    <source>
        <dbReference type="ARBA" id="ARBA00022490"/>
    </source>
</evidence>
<evidence type="ECO:0000259" key="4">
    <source>
        <dbReference type="Pfam" id="PF02576"/>
    </source>
</evidence>
<keyword evidence="2 3" id="KW-0690">Ribosome biogenesis</keyword>
<dbReference type="KEGG" id="sgn:SGRA_1128"/>
<dbReference type="RefSeq" id="WP_015691511.1">
    <property type="nucleotide sequence ID" value="NC_016940.1"/>
</dbReference>
<comment type="subcellular location">
    <subcellularLocation>
        <location evidence="3">Cytoplasm</location>
    </subcellularLocation>
</comment>
<dbReference type="InterPro" id="IPR035956">
    <property type="entry name" value="RimP_N_sf"/>
</dbReference>
<dbReference type="HOGENOM" id="CLU_070525_3_1_10"/>
<evidence type="ECO:0000313" key="6">
    <source>
        <dbReference type="EMBL" id="AFC23863.1"/>
    </source>
</evidence>
<dbReference type="PANTHER" id="PTHR33867:SF1">
    <property type="entry name" value="RIBOSOME MATURATION FACTOR RIMP"/>
    <property type="match status" value="1"/>
</dbReference>
<dbReference type="EMBL" id="CP002831">
    <property type="protein sequence ID" value="AFC23863.1"/>
    <property type="molecule type" value="Genomic_DNA"/>
</dbReference>
<dbReference type="Pfam" id="PF02576">
    <property type="entry name" value="RimP_N"/>
    <property type="match status" value="1"/>
</dbReference>
<dbReference type="SUPFAM" id="SSF75420">
    <property type="entry name" value="YhbC-like, N-terminal domain"/>
    <property type="match status" value="1"/>
</dbReference>
<dbReference type="Gene3D" id="3.30.300.70">
    <property type="entry name" value="RimP-like superfamily, N-terminal"/>
    <property type="match status" value="1"/>
</dbReference>
<evidence type="ECO:0000259" key="5">
    <source>
        <dbReference type="Pfam" id="PF17384"/>
    </source>
</evidence>
<evidence type="ECO:0000256" key="3">
    <source>
        <dbReference type="HAMAP-Rule" id="MF_01077"/>
    </source>
</evidence>
<name>H6L3Y1_SAPGL</name>
<dbReference type="Proteomes" id="UP000007519">
    <property type="component" value="Chromosome"/>
</dbReference>
<comment type="similarity">
    <text evidence="3">Belongs to the RimP family.</text>
</comment>
<dbReference type="AlphaFoldDB" id="H6L3Y1"/>
<dbReference type="HAMAP" id="MF_01077">
    <property type="entry name" value="RimP"/>
    <property type="match status" value="1"/>
</dbReference>
<dbReference type="GO" id="GO:0005829">
    <property type="term" value="C:cytosol"/>
    <property type="evidence" value="ECO:0007669"/>
    <property type="project" value="TreeGrafter"/>
</dbReference>
<accession>H6L3Y1</accession>
<dbReference type="GO" id="GO:0006412">
    <property type="term" value="P:translation"/>
    <property type="evidence" value="ECO:0007669"/>
    <property type="project" value="TreeGrafter"/>
</dbReference>
<dbReference type="InterPro" id="IPR003728">
    <property type="entry name" value="Ribosome_maturation_RimP"/>
</dbReference>
<dbReference type="OrthoDB" id="9789702at2"/>
<keyword evidence="7" id="KW-1185">Reference proteome</keyword>
<dbReference type="CDD" id="cd01734">
    <property type="entry name" value="YlxS_C"/>
    <property type="match status" value="1"/>
</dbReference>
<keyword evidence="1 3" id="KW-0963">Cytoplasm</keyword>
<gene>
    <name evidence="3" type="primary">rimP</name>
    <name evidence="6" type="ordered locus">SGRA_1128</name>
</gene>
<sequence>MPTITEKLADLITAYFAEEGREALFLVEIEYKGENKVQVFIDSDNGVNFGDCARLSRHLEAQIEENGWLGEKYTLDVSSPGLDRPLKLHRQYVKNIGRELSVEIEGEHKHAKGKLEEVTEEHIVLTYSEKVKIEGRKKKELVEMRQEIPFERIKKALVKITF</sequence>
<dbReference type="PANTHER" id="PTHR33867">
    <property type="entry name" value="RIBOSOME MATURATION FACTOR RIMP"/>
    <property type="match status" value="1"/>
</dbReference>
<organism evidence="6 7">
    <name type="scientific">Saprospira grandis (strain Lewin)</name>
    <dbReference type="NCBI Taxonomy" id="984262"/>
    <lineage>
        <taxon>Bacteria</taxon>
        <taxon>Pseudomonadati</taxon>
        <taxon>Bacteroidota</taxon>
        <taxon>Saprospiria</taxon>
        <taxon>Saprospirales</taxon>
        <taxon>Saprospiraceae</taxon>
        <taxon>Saprospira</taxon>
    </lineage>
</organism>
<dbReference type="InterPro" id="IPR028998">
    <property type="entry name" value="RimP_C"/>
</dbReference>
<dbReference type="GO" id="GO:0000028">
    <property type="term" value="P:ribosomal small subunit assembly"/>
    <property type="evidence" value="ECO:0007669"/>
    <property type="project" value="TreeGrafter"/>
</dbReference>
<proteinExistence type="inferred from homology"/>
<feature type="domain" description="Ribosome maturation factor RimP N-terminal" evidence="4">
    <location>
        <begin position="25"/>
        <end position="83"/>
    </location>
</feature>
<feature type="domain" description="Ribosome maturation factor RimP C-terminal" evidence="5">
    <location>
        <begin position="86"/>
        <end position="162"/>
    </location>
</feature>
<evidence type="ECO:0000313" key="7">
    <source>
        <dbReference type="Proteomes" id="UP000007519"/>
    </source>
</evidence>
<dbReference type="Pfam" id="PF17384">
    <property type="entry name" value="DUF150_C"/>
    <property type="match status" value="1"/>
</dbReference>
<dbReference type="InterPro" id="IPR028989">
    <property type="entry name" value="RimP_N"/>
</dbReference>
<dbReference type="eggNOG" id="COG0779">
    <property type="taxonomic scope" value="Bacteria"/>
</dbReference>